<name>X1SXH1_9ZZZZ</name>
<comment type="caution">
    <text evidence="2">The sequence shown here is derived from an EMBL/GenBank/DDBJ whole genome shotgun (WGS) entry which is preliminary data.</text>
</comment>
<dbReference type="Gene3D" id="3.30.700.10">
    <property type="entry name" value="Glycoprotein, Type 4 Pilin"/>
    <property type="match status" value="1"/>
</dbReference>
<evidence type="ECO:0008006" key="3">
    <source>
        <dbReference type="Google" id="ProtNLM"/>
    </source>
</evidence>
<dbReference type="AlphaFoldDB" id="X1SXH1"/>
<gene>
    <name evidence="2" type="ORF">S12H4_37252</name>
</gene>
<reference evidence="2" key="1">
    <citation type="journal article" date="2014" name="Front. Microbiol.">
        <title>High frequency of phylogenetically diverse reductive dehalogenase-homologous genes in deep subseafloor sedimentary metagenomes.</title>
        <authorList>
            <person name="Kawai M."/>
            <person name="Futagami T."/>
            <person name="Toyoda A."/>
            <person name="Takaki Y."/>
            <person name="Nishi S."/>
            <person name="Hori S."/>
            <person name="Arai W."/>
            <person name="Tsubouchi T."/>
            <person name="Morono Y."/>
            <person name="Uchiyama I."/>
            <person name="Ito T."/>
            <person name="Fujiyama A."/>
            <person name="Inagaki F."/>
            <person name="Takami H."/>
        </authorList>
    </citation>
    <scope>NUCLEOTIDE SEQUENCE</scope>
    <source>
        <strain evidence="2">Expedition CK06-06</strain>
    </source>
</reference>
<accession>X1SXH1</accession>
<dbReference type="PROSITE" id="PS00409">
    <property type="entry name" value="PROKAR_NTER_METHYL"/>
    <property type="match status" value="1"/>
</dbReference>
<protein>
    <recommendedName>
        <fullName evidence="3">Prepilin-type N-terminal cleavage/methylation domain-containing protein</fullName>
    </recommendedName>
</protein>
<keyword evidence="1" id="KW-0472">Membrane</keyword>
<dbReference type="NCBIfam" id="TIGR02532">
    <property type="entry name" value="IV_pilin_GFxxxE"/>
    <property type="match status" value="1"/>
</dbReference>
<proteinExistence type="predicted"/>
<dbReference type="Pfam" id="PF07963">
    <property type="entry name" value="N_methyl"/>
    <property type="match status" value="1"/>
</dbReference>
<dbReference type="EMBL" id="BARW01022292">
    <property type="protein sequence ID" value="GAI97777.1"/>
    <property type="molecule type" value="Genomic_DNA"/>
</dbReference>
<sequence>MMKGERGFTLIELLIAAAVTGFIVSVLGVAIYQIITVTEYSNDKMTAMHELQNAAHWFNIDGQRASAASGSNELVLTLPDDLSITYALVGTELNRTADGSQMTVARNITSATFSVQNRTITMNLTSSPVGRQNVSEQGAYKVYLRPTEE</sequence>
<dbReference type="InterPro" id="IPR012902">
    <property type="entry name" value="N_methyl_site"/>
</dbReference>
<evidence type="ECO:0000256" key="1">
    <source>
        <dbReference type="SAM" id="Phobius"/>
    </source>
</evidence>
<keyword evidence="1" id="KW-1133">Transmembrane helix</keyword>
<organism evidence="2">
    <name type="scientific">marine sediment metagenome</name>
    <dbReference type="NCBI Taxonomy" id="412755"/>
    <lineage>
        <taxon>unclassified sequences</taxon>
        <taxon>metagenomes</taxon>
        <taxon>ecological metagenomes</taxon>
    </lineage>
</organism>
<feature type="transmembrane region" description="Helical" evidence="1">
    <location>
        <begin position="12"/>
        <end position="35"/>
    </location>
</feature>
<evidence type="ECO:0000313" key="2">
    <source>
        <dbReference type="EMBL" id="GAI97777.1"/>
    </source>
</evidence>
<keyword evidence="1" id="KW-0812">Transmembrane</keyword>